<evidence type="ECO:0000256" key="16">
    <source>
        <dbReference type="ARBA" id="ARBA00023136"/>
    </source>
</evidence>
<sequence>MKKFCHYRQFVIEIIAVSISAFTLSLFSDHFSYWVIGILVLLLIWHHHNEHKLLRLLAPKSETQDDGSLLEYFSQSIAFYKKQAKKDKIKTLRLLSKLNKNIEYLPSGIIFCDNEGNISWCNQISQRLFDFYWHRNQEKNIFNVIFYEEFKHYFKQSKHHRPLMLMTHNQRYIEINLNPYDENLKMIIARDVTQMIRLLESRQTFLANINHELRTPLTVLQGYLELLETENSQSELAQKAIQAMQAQSRRMENLLKQLNLLAKIEVSDNKTHQPVNIMQLISKLKPNIEILQKDYPCTIDYDLDDISILGDEQQLQSAISNLIYNAIKHSGINSHIDIHWQYCGQGAEFKICDNGIGIEAKHIPHLTERFYRVDESRSNQTGGSGLGLAIVKHSLKQHHSSLQIESEPNQGSCFSFIIQKSLLINYSKKKNK</sequence>
<feature type="coiled-coil region" evidence="18">
    <location>
        <begin position="227"/>
        <end position="261"/>
    </location>
</feature>
<evidence type="ECO:0000256" key="7">
    <source>
        <dbReference type="ARBA" id="ARBA00022553"/>
    </source>
</evidence>
<dbReference type="InterPro" id="IPR050351">
    <property type="entry name" value="BphY/WalK/GraS-like"/>
</dbReference>
<accession>A0A0J5P4J4</accession>
<dbReference type="PATRIC" id="fig|67855.3.peg.1498"/>
<dbReference type="AlphaFoldDB" id="A0A0J5P4J4"/>
<evidence type="ECO:0000256" key="9">
    <source>
        <dbReference type="ARBA" id="ARBA00022679"/>
    </source>
</evidence>
<keyword evidence="22" id="KW-1185">Reference proteome</keyword>
<keyword evidence="5" id="KW-0813">Transport</keyword>
<keyword evidence="8" id="KW-0592">Phosphate transport</keyword>
<dbReference type="InterPro" id="IPR035965">
    <property type="entry name" value="PAS-like_dom_sf"/>
</dbReference>
<evidence type="ECO:0000256" key="1">
    <source>
        <dbReference type="ARBA" id="ARBA00000085"/>
    </source>
</evidence>
<dbReference type="PANTHER" id="PTHR45453:SF1">
    <property type="entry name" value="PHOSPHATE REGULON SENSOR PROTEIN PHOR"/>
    <property type="match status" value="1"/>
</dbReference>
<comment type="function">
    <text evidence="17">Member of the two-component regulatory system PhoR/PhoB involved in the phosphate regulon genes expression. PhoR may function as a membrane-associated protein kinase that phosphorylates PhoB in response to environmental signals.</text>
</comment>
<dbReference type="SUPFAM" id="SSF55874">
    <property type="entry name" value="ATPase domain of HSP90 chaperone/DNA topoisomerase II/histidine kinase"/>
    <property type="match status" value="1"/>
</dbReference>
<dbReference type="Pfam" id="PF02518">
    <property type="entry name" value="HATPase_c"/>
    <property type="match status" value="1"/>
</dbReference>
<evidence type="ECO:0000256" key="6">
    <source>
        <dbReference type="ARBA" id="ARBA00022475"/>
    </source>
</evidence>
<dbReference type="SUPFAM" id="SSF55785">
    <property type="entry name" value="PYP-like sensor domain (PAS domain)"/>
    <property type="match status" value="1"/>
</dbReference>
<dbReference type="CDD" id="cd00082">
    <property type="entry name" value="HisKA"/>
    <property type="match status" value="1"/>
</dbReference>
<dbReference type="InterPro" id="IPR003594">
    <property type="entry name" value="HATPase_dom"/>
</dbReference>
<dbReference type="PANTHER" id="PTHR45453">
    <property type="entry name" value="PHOSPHATE REGULON SENSOR PROTEIN PHOR"/>
    <property type="match status" value="1"/>
</dbReference>
<dbReference type="InterPro" id="IPR004358">
    <property type="entry name" value="Sig_transdc_His_kin-like_C"/>
</dbReference>
<keyword evidence="15" id="KW-0902">Two-component regulatory system</keyword>
<gene>
    <name evidence="21" type="ORF">RO21_07330</name>
</gene>
<keyword evidence="6" id="KW-1003">Cell membrane</keyword>
<dbReference type="EMBL" id="JWIZ01000043">
    <property type="protein sequence ID" value="KMK51221.1"/>
    <property type="molecule type" value="Genomic_DNA"/>
</dbReference>
<keyword evidence="10 19" id="KW-0812">Transmembrane</keyword>
<dbReference type="SMART" id="SM00388">
    <property type="entry name" value="HisKA"/>
    <property type="match status" value="1"/>
</dbReference>
<evidence type="ECO:0000256" key="3">
    <source>
        <dbReference type="ARBA" id="ARBA00012438"/>
    </source>
</evidence>
<keyword evidence="13" id="KW-0067">ATP-binding</keyword>
<dbReference type="InterPro" id="IPR003661">
    <property type="entry name" value="HisK_dim/P_dom"/>
</dbReference>
<evidence type="ECO:0000313" key="21">
    <source>
        <dbReference type="EMBL" id="KMK51221.1"/>
    </source>
</evidence>
<evidence type="ECO:0000256" key="15">
    <source>
        <dbReference type="ARBA" id="ARBA00023012"/>
    </source>
</evidence>
<keyword evidence="9" id="KW-0808">Transferase</keyword>
<dbReference type="PROSITE" id="PS50109">
    <property type="entry name" value="HIS_KIN"/>
    <property type="match status" value="1"/>
</dbReference>
<dbReference type="Proteomes" id="UP000036270">
    <property type="component" value="Unassembled WGS sequence"/>
</dbReference>
<dbReference type="NCBIfam" id="TIGR02966">
    <property type="entry name" value="phoR_proteo"/>
    <property type="match status" value="1"/>
</dbReference>
<dbReference type="Gene3D" id="3.30.450.20">
    <property type="entry name" value="PAS domain"/>
    <property type="match status" value="1"/>
</dbReference>
<evidence type="ECO:0000256" key="18">
    <source>
        <dbReference type="SAM" id="Coils"/>
    </source>
</evidence>
<reference evidence="21 22" key="1">
    <citation type="submission" date="2014-12" db="EMBL/GenBank/DDBJ databases">
        <title>Reclassification of Actinobacillus muris as Muribacter muris.</title>
        <authorList>
            <person name="Christensen H."/>
            <person name="Nicklas W."/>
            <person name="Bisgaard M."/>
        </authorList>
    </citation>
    <scope>NUCLEOTIDE SEQUENCE [LARGE SCALE GENOMIC DNA]</scope>
    <source>
        <strain evidence="21 22">Ackerman80-443D</strain>
    </source>
</reference>
<keyword evidence="16 19" id="KW-0472">Membrane</keyword>
<evidence type="ECO:0000256" key="4">
    <source>
        <dbReference type="ARBA" id="ARBA00019665"/>
    </source>
</evidence>
<dbReference type="EC" id="2.7.13.3" evidence="3"/>
<dbReference type="STRING" id="67855.RO21_07330"/>
<comment type="caution">
    <text evidence="21">The sequence shown here is derived from an EMBL/GenBank/DDBJ whole genome shotgun (WGS) entry which is preliminary data.</text>
</comment>
<evidence type="ECO:0000256" key="12">
    <source>
        <dbReference type="ARBA" id="ARBA00022777"/>
    </source>
</evidence>
<dbReference type="FunFam" id="1.10.287.130:FF:000001">
    <property type="entry name" value="Two-component sensor histidine kinase"/>
    <property type="match status" value="1"/>
</dbReference>
<evidence type="ECO:0000256" key="14">
    <source>
        <dbReference type="ARBA" id="ARBA00022989"/>
    </source>
</evidence>
<evidence type="ECO:0000256" key="8">
    <source>
        <dbReference type="ARBA" id="ARBA00022592"/>
    </source>
</evidence>
<keyword evidence="18" id="KW-0175">Coiled coil</keyword>
<proteinExistence type="predicted"/>
<evidence type="ECO:0000259" key="20">
    <source>
        <dbReference type="PROSITE" id="PS50109"/>
    </source>
</evidence>
<evidence type="ECO:0000256" key="2">
    <source>
        <dbReference type="ARBA" id="ARBA00004236"/>
    </source>
</evidence>
<dbReference type="Pfam" id="PF00512">
    <property type="entry name" value="HisKA"/>
    <property type="match status" value="1"/>
</dbReference>
<dbReference type="GO" id="GO:0016036">
    <property type="term" value="P:cellular response to phosphate starvation"/>
    <property type="evidence" value="ECO:0007669"/>
    <property type="project" value="TreeGrafter"/>
</dbReference>
<keyword evidence="14 19" id="KW-1133">Transmembrane helix</keyword>
<dbReference type="InterPro" id="IPR014310">
    <property type="entry name" value="Sig_transdc_His_kinase_PhoR"/>
</dbReference>
<dbReference type="SMART" id="SM00387">
    <property type="entry name" value="HATPase_c"/>
    <property type="match status" value="1"/>
</dbReference>
<comment type="catalytic activity">
    <reaction evidence="1">
        <text>ATP + protein L-histidine = ADP + protein N-phospho-L-histidine.</text>
        <dbReference type="EC" id="2.7.13.3"/>
    </reaction>
</comment>
<dbReference type="PRINTS" id="PR00344">
    <property type="entry name" value="BCTRLSENSOR"/>
</dbReference>
<dbReference type="InterPro" id="IPR000014">
    <property type="entry name" value="PAS"/>
</dbReference>
<dbReference type="NCBIfam" id="NF008235">
    <property type="entry name" value="PRK11006.1"/>
    <property type="match status" value="1"/>
</dbReference>
<protein>
    <recommendedName>
        <fullName evidence="4">Phosphate regulon sensor protein PhoR</fullName>
        <ecNumber evidence="3">2.7.13.3</ecNumber>
    </recommendedName>
</protein>
<keyword evidence="7" id="KW-0597">Phosphoprotein</keyword>
<keyword evidence="12" id="KW-0418">Kinase</keyword>
<dbReference type="Gene3D" id="1.10.287.130">
    <property type="match status" value="1"/>
</dbReference>
<feature type="domain" description="Histidine kinase" evidence="20">
    <location>
        <begin position="208"/>
        <end position="422"/>
    </location>
</feature>
<dbReference type="Gene3D" id="3.30.565.10">
    <property type="entry name" value="Histidine kinase-like ATPase, C-terminal domain"/>
    <property type="match status" value="1"/>
</dbReference>
<keyword evidence="11" id="KW-0547">Nucleotide-binding</keyword>
<evidence type="ECO:0000256" key="13">
    <source>
        <dbReference type="ARBA" id="ARBA00022840"/>
    </source>
</evidence>
<feature type="transmembrane region" description="Helical" evidence="19">
    <location>
        <begin position="31"/>
        <end position="47"/>
    </location>
</feature>
<dbReference type="GO" id="GO:0005886">
    <property type="term" value="C:plasma membrane"/>
    <property type="evidence" value="ECO:0007669"/>
    <property type="project" value="UniProtKB-SubCell"/>
</dbReference>
<dbReference type="InterPro" id="IPR036890">
    <property type="entry name" value="HATPase_C_sf"/>
</dbReference>
<dbReference type="FunFam" id="3.30.565.10:FF:000006">
    <property type="entry name" value="Sensor histidine kinase WalK"/>
    <property type="match status" value="1"/>
</dbReference>
<dbReference type="InterPro" id="IPR005467">
    <property type="entry name" value="His_kinase_dom"/>
</dbReference>
<dbReference type="GO" id="GO:0004721">
    <property type="term" value="F:phosphoprotein phosphatase activity"/>
    <property type="evidence" value="ECO:0007669"/>
    <property type="project" value="TreeGrafter"/>
</dbReference>
<comment type="subcellular location">
    <subcellularLocation>
        <location evidence="2">Cell membrane</location>
    </subcellularLocation>
</comment>
<dbReference type="GO" id="GO:0006817">
    <property type="term" value="P:phosphate ion transport"/>
    <property type="evidence" value="ECO:0007669"/>
    <property type="project" value="UniProtKB-KW"/>
</dbReference>
<evidence type="ECO:0000256" key="17">
    <source>
        <dbReference type="ARBA" id="ARBA00025207"/>
    </source>
</evidence>
<evidence type="ECO:0000256" key="10">
    <source>
        <dbReference type="ARBA" id="ARBA00022692"/>
    </source>
</evidence>
<dbReference type="RefSeq" id="WP_047977151.1">
    <property type="nucleotide sequence ID" value="NZ_JWIZ01000043.1"/>
</dbReference>
<name>A0A0J5P4J4_9PAST</name>
<dbReference type="SMART" id="SM00091">
    <property type="entry name" value="PAS"/>
    <property type="match status" value="1"/>
</dbReference>
<dbReference type="GO" id="GO:0005524">
    <property type="term" value="F:ATP binding"/>
    <property type="evidence" value="ECO:0007669"/>
    <property type="project" value="UniProtKB-KW"/>
</dbReference>
<dbReference type="InterPro" id="IPR036097">
    <property type="entry name" value="HisK_dim/P_sf"/>
</dbReference>
<evidence type="ECO:0000313" key="22">
    <source>
        <dbReference type="Proteomes" id="UP000036270"/>
    </source>
</evidence>
<evidence type="ECO:0000256" key="19">
    <source>
        <dbReference type="SAM" id="Phobius"/>
    </source>
</evidence>
<organism evidence="21 22">
    <name type="scientific">Muribacter muris</name>
    <dbReference type="NCBI Taxonomy" id="67855"/>
    <lineage>
        <taxon>Bacteria</taxon>
        <taxon>Pseudomonadati</taxon>
        <taxon>Pseudomonadota</taxon>
        <taxon>Gammaproteobacteria</taxon>
        <taxon>Pasteurellales</taxon>
        <taxon>Pasteurellaceae</taxon>
        <taxon>Muribacter</taxon>
    </lineage>
</organism>
<evidence type="ECO:0000256" key="11">
    <source>
        <dbReference type="ARBA" id="ARBA00022741"/>
    </source>
</evidence>
<dbReference type="SUPFAM" id="SSF47384">
    <property type="entry name" value="Homodimeric domain of signal transducing histidine kinase"/>
    <property type="match status" value="1"/>
</dbReference>
<dbReference type="GO" id="GO:0000155">
    <property type="term" value="F:phosphorelay sensor kinase activity"/>
    <property type="evidence" value="ECO:0007669"/>
    <property type="project" value="InterPro"/>
</dbReference>
<evidence type="ECO:0000256" key="5">
    <source>
        <dbReference type="ARBA" id="ARBA00022448"/>
    </source>
</evidence>